<dbReference type="OrthoDB" id="7018672at2"/>
<dbReference type="InterPro" id="IPR008966">
    <property type="entry name" value="Adhesion_dom_sf"/>
</dbReference>
<dbReference type="Gene3D" id="2.60.40.1090">
    <property type="entry name" value="Fimbrial-type adhesion domain"/>
    <property type="match status" value="1"/>
</dbReference>
<gene>
    <name evidence="3" type="ORF">HMPREF0201_01426</name>
</gene>
<dbReference type="InterPro" id="IPR036937">
    <property type="entry name" value="Adhesion_dom_fimbrial_sf"/>
</dbReference>
<evidence type="ECO:0000256" key="1">
    <source>
        <dbReference type="SAM" id="SignalP"/>
    </source>
</evidence>
<dbReference type="Pfam" id="PF00419">
    <property type="entry name" value="Fimbrial"/>
    <property type="match status" value="1"/>
</dbReference>
<dbReference type="PATRIC" id="fig|566551.4.peg.1315"/>
<dbReference type="STRING" id="566551.HMPREF0201_01426"/>
<keyword evidence="1" id="KW-0732">Signal</keyword>
<dbReference type="SUPFAM" id="SSF49401">
    <property type="entry name" value="Bacterial adhesins"/>
    <property type="match status" value="1"/>
</dbReference>
<dbReference type="AlphaFoldDB" id="S3JCX6"/>
<feature type="chain" id="PRO_5004510491" evidence="1">
    <location>
        <begin position="26"/>
        <end position="162"/>
    </location>
</feature>
<accession>S3JCX6</accession>
<evidence type="ECO:0000259" key="2">
    <source>
        <dbReference type="Pfam" id="PF00419"/>
    </source>
</evidence>
<dbReference type="Proteomes" id="UP000014585">
    <property type="component" value="Unassembled WGS sequence"/>
</dbReference>
<organism evidence="3 4">
    <name type="scientific">Cedecea davisae DSM 4568</name>
    <dbReference type="NCBI Taxonomy" id="566551"/>
    <lineage>
        <taxon>Bacteria</taxon>
        <taxon>Pseudomonadati</taxon>
        <taxon>Pseudomonadota</taxon>
        <taxon>Gammaproteobacteria</taxon>
        <taxon>Enterobacterales</taxon>
        <taxon>Enterobacteriaceae</taxon>
        <taxon>Cedecea</taxon>
    </lineage>
</organism>
<evidence type="ECO:0000313" key="4">
    <source>
        <dbReference type="Proteomes" id="UP000014585"/>
    </source>
</evidence>
<name>S3JCX6_9ENTR</name>
<sequence>MMAQRKLFLLAAAMLASWAMSPVQAAAPFMNLTVKVALEEPLCVLNNNKPIEVNFADVFIEKINQGIYNQPIIYDLDCKDKNMALTLTVSGTSGFSAGTLETSRTGLAIAIQKDGQPLPVNTSVNFTLPDTPRLNAVLVKRDKARLDTGHFTATARMVVEYQ</sequence>
<comment type="caution">
    <text evidence="3">The sequence shown here is derived from an EMBL/GenBank/DDBJ whole genome shotgun (WGS) entry which is preliminary data.</text>
</comment>
<dbReference type="EMBL" id="ATDT01000009">
    <property type="protein sequence ID" value="EPF18017.1"/>
    <property type="molecule type" value="Genomic_DNA"/>
</dbReference>
<evidence type="ECO:0000313" key="3">
    <source>
        <dbReference type="EMBL" id="EPF18017.1"/>
    </source>
</evidence>
<dbReference type="GO" id="GO:0007155">
    <property type="term" value="P:cell adhesion"/>
    <property type="evidence" value="ECO:0007669"/>
    <property type="project" value="InterPro"/>
</dbReference>
<dbReference type="InterPro" id="IPR000259">
    <property type="entry name" value="Adhesion_dom_fimbrial"/>
</dbReference>
<dbReference type="GO" id="GO:0009289">
    <property type="term" value="C:pilus"/>
    <property type="evidence" value="ECO:0007669"/>
    <property type="project" value="InterPro"/>
</dbReference>
<dbReference type="HOGENOM" id="CLU_114111_2_1_6"/>
<reference evidence="3 4" key="1">
    <citation type="submission" date="2013-04" db="EMBL/GenBank/DDBJ databases">
        <authorList>
            <person name="Weinstock G."/>
            <person name="Sodergren E."/>
            <person name="Lobos E.A."/>
            <person name="Fulton L."/>
            <person name="Fulton R."/>
            <person name="Courtney L."/>
            <person name="Fronick C."/>
            <person name="O'Laughlin M."/>
            <person name="Godfrey J."/>
            <person name="Wilson R.M."/>
            <person name="Miner T."/>
            <person name="Farmer C."/>
            <person name="Delehaunty K."/>
            <person name="Cordes M."/>
            <person name="Minx P."/>
            <person name="Tomlinson C."/>
            <person name="Chen J."/>
            <person name="Wollam A."/>
            <person name="Pepin K.H."/>
            <person name="Palsikar V.B."/>
            <person name="Zhang X."/>
            <person name="Suruliraj S."/>
            <person name="Perna N.T."/>
            <person name="Plunkett G."/>
            <person name="Warren W."/>
            <person name="Mitreva M."/>
            <person name="Mardis E.R."/>
            <person name="Wilson R.K."/>
        </authorList>
    </citation>
    <scope>NUCLEOTIDE SEQUENCE [LARGE SCALE GENOMIC DNA]</scope>
    <source>
        <strain evidence="3 4">DSM 4568</strain>
    </source>
</reference>
<feature type="signal peptide" evidence="1">
    <location>
        <begin position="1"/>
        <end position="25"/>
    </location>
</feature>
<proteinExistence type="predicted"/>
<feature type="domain" description="Fimbrial-type adhesion" evidence="2">
    <location>
        <begin position="32"/>
        <end position="162"/>
    </location>
</feature>
<protein>
    <submittedName>
        <fullName evidence="3">Fimbrial protein</fullName>
    </submittedName>
</protein>